<proteinExistence type="predicted"/>
<evidence type="ECO:0000259" key="2">
    <source>
        <dbReference type="Pfam" id="PF14581"/>
    </source>
</evidence>
<reference evidence="3 4" key="1">
    <citation type="submission" date="2007-02" db="EMBL/GenBank/DDBJ databases">
        <title>Complete sequence of chromosome of Shewanella baltica OS155.</title>
        <authorList>
            <consortium name="US DOE Joint Genome Institute"/>
            <person name="Copeland A."/>
            <person name="Lucas S."/>
            <person name="Lapidus A."/>
            <person name="Barry K."/>
            <person name="Detter J.C."/>
            <person name="Glavina del Rio T."/>
            <person name="Hammon N."/>
            <person name="Israni S."/>
            <person name="Dalin E."/>
            <person name="Tice H."/>
            <person name="Pitluck S."/>
            <person name="Sims D.R."/>
            <person name="Brettin T."/>
            <person name="Bruce D."/>
            <person name="Han C."/>
            <person name="Tapia R."/>
            <person name="Brainard J."/>
            <person name="Schmutz J."/>
            <person name="Larimer F."/>
            <person name="Land M."/>
            <person name="Hauser L."/>
            <person name="Kyrpides N."/>
            <person name="Mikhailova N."/>
            <person name="Brettar I."/>
            <person name="Klappenbach J."/>
            <person name="Konstantinidis K."/>
            <person name="Rodrigues J."/>
            <person name="Tiedje J."/>
            <person name="Richardson P."/>
        </authorList>
    </citation>
    <scope>NUCLEOTIDE SEQUENCE [LARGE SCALE GENOMIC DNA]</scope>
    <source>
        <strain evidence="4">OS155 / ATCC BAA-1091</strain>
    </source>
</reference>
<organism evidence="3 4">
    <name type="scientific">Shewanella baltica (strain OS155 / ATCC BAA-1091)</name>
    <dbReference type="NCBI Taxonomy" id="325240"/>
    <lineage>
        <taxon>Bacteria</taxon>
        <taxon>Pseudomonadati</taxon>
        <taxon>Pseudomonadota</taxon>
        <taxon>Gammaproteobacteria</taxon>
        <taxon>Alteromonadales</taxon>
        <taxon>Shewanellaceae</taxon>
        <taxon>Shewanella</taxon>
    </lineage>
</organism>
<evidence type="ECO:0000259" key="1">
    <source>
        <dbReference type="Pfam" id="PF07179"/>
    </source>
</evidence>
<evidence type="ECO:0000313" key="4">
    <source>
        <dbReference type="Proteomes" id="UP000001557"/>
    </source>
</evidence>
<feature type="domain" description="SseB protein N-terminal" evidence="1">
    <location>
        <begin position="16"/>
        <end position="138"/>
    </location>
</feature>
<name>A3D2T0_SHEB5</name>
<dbReference type="Pfam" id="PF07179">
    <property type="entry name" value="SseB"/>
    <property type="match status" value="1"/>
</dbReference>
<evidence type="ECO:0000313" key="3">
    <source>
        <dbReference type="EMBL" id="ABN61043.1"/>
    </source>
</evidence>
<dbReference type="EMBL" id="CP000563">
    <property type="protein sequence ID" value="ABN61043.1"/>
    <property type="molecule type" value="Genomic_DNA"/>
</dbReference>
<gene>
    <name evidence="3" type="ordered locus">Sbal_1527</name>
</gene>
<dbReference type="AlphaFoldDB" id="A3D2T0"/>
<protein>
    <recommendedName>
        <fullName evidence="5">Enhanced serine sensitivity protein SseB</fullName>
    </recommendedName>
</protein>
<dbReference type="InterPro" id="IPR009839">
    <property type="entry name" value="SseB_N"/>
</dbReference>
<dbReference type="Pfam" id="PF14581">
    <property type="entry name" value="SseB_C"/>
    <property type="match status" value="1"/>
</dbReference>
<sequence length="276" mass="31370">MLYHLEATNPLEQCFEKALSNNAHAEAFYQQLSQAKLFILSEGSEDAPQAGDGAIAISIKQWYIPLEDGSDHPFTPIFTSQIAVDKAIELMKSEGTEYHGVMELEAATIFQLLLQSGNDMALNPNSNMSKTLDEDEIRYMLLPDFSLVEQRGALVILGKVFSEELPIFAKLKEILSNYKRVQKAYLIESNSLNFGRSCTDHALYLMVQFVADDADDLSRIKADVDRMQRKMDPNSWEVKVHQMRADVQDPLGQFCVEKAEPFYRQSLLAKMKRWFA</sequence>
<keyword evidence="4" id="KW-1185">Reference proteome</keyword>
<accession>A3D2T0</accession>
<dbReference type="InterPro" id="IPR027945">
    <property type="entry name" value="SseB_C"/>
</dbReference>
<feature type="domain" description="SseB protein C-terminal" evidence="2">
    <location>
        <begin position="167"/>
        <end position="264"/>
    </location>
</feature>
<dbReference type="KEGG" id="sbl:Sbal_1527"/>
<evidence type="ECO:0008006" key="5">
    <source>
        <dbReference type="Google" id="ProtNLM"/>
    </source>
</evidence>
<dbReference type="HOGENOM" id="CLU_972851_0_0_6"/>
<dbReference type="RefSeq" id="WP_011846404.1">
    <property type="nucleotide sequence ID" value="NC_009052.1"/>
</dbReference>
<dbReference type="OrthoDB" id="6269012at2"/>
<dbReference type="Proteomes" id="UP000001557">
    <property type="component" value="Chromosome"/>
</dbReference>